<protein>
    <recommendedName>
        <fullName evidence="1">2EXR domain-containing protein</fullName>
    </recommendedName>
</protein>
<reference evidence="2 3" key="1">
    <citation type="submission" date="2023-01" db="EMBL/GenBank/DDBJ databases">
        <title>Analysis of 21 Apiospora genomes using comparative genomics revels a genus with tremendous synthesis potential of carbohydrate active enzymes and secondary metabolites.</title>
        <authorList>
            <person name="Sorensen T."/>
        </authorList>
    </citation>
    <scope>NUCLEOTIDE SEQUENCE [LARGE SCALE GENOMIC DNA]</scope>
    <source>
        <strain evidence="2 3">CBS 114990</strain>
    </source>
</reference>
<sequence>MPSPSTFSPFPRLPKELQIQILEDAIEEDNGDRVVALTYQTGHVILTQELLNNISKFFSVCKLSRDVAESMYNVKIPTKNNKRGVVHLSTKMDIFFISPWAFTLGININANGGALFPRSDTQLGLATLRKMKHIMEHRVNLGGPIASARRPLFNRSLFRSAKVCYFQVDRQRPMTQSLAAQTGHGPYTTMDLLTHYMKPKLYVELRVPEDCEVFAALP</sequence>
<dbReference type="EMBL" id="JAQQWN010000006">
    <property type="protein sequence ID" value="KAK8080870.1"/>
    <property type="molecule type" value="Genomic_DNA"/>
</dbReference>
<dbReference type="InterPro" id="IPR045518">
    <property type="entry name" value="2EXR"/>
</dbReference>
<name>A0ABR1WEH9_9PEZI</name>
<feature type="domain" description="2EXR" evidence="1">
    <location>
        <begin position="7"/>
        <end position="94"/>
    </location>
</feature>
<evidence type="ECO:0000313" key="3">
    <source>
        <dbReference type="Proteomes" id="UP001433268"/>
    </source>
</evidence>
<gene>
    <name evidence="2" type="ORF">PG997_008688</name>
</gene>
<evidence type="ECO:0000259" key="1">
    <source>
        <dbReference type="Pfam" id="PF20150"/>
    </source>
</evidence>
<dbReference type="Pfam" id="PF20150">
    <property type="entry name" value="2EXR"/>
    <property type="match status" value="1"/>
</dbReference>
<proteinExistence type="predicted"/>
<evidence type="ECO:0000313" key="2">
    <source>
        <dbReference type="EMBL" id="KAK8080870.1"/>
    </source>
</evidence>
<dbReference type="RefSeq" id="XP_066668345.1">
    <property type="nucleotide sequence ID" value="XM_066813003.1"/>
</dbReference>
<keyword evidence="3" id="KW-1185">Reference proteome</keyword>
<organism evidence="2 3">
    <name type="scientific">Apiospora hydei</name>
    <dbReference type="NCBI Taxonomy" id="1337664"/>
    <lineage>
        <taxon>Eukaryota</taxon>
        <taxon>Fungi</taxon>
        <taxon>Dikarya</taxon>
        <taxon>Ascomycota</taxon>
        <taxon>Pezizomycotina</taxon>
        <taxon>Sordariomycetes</taxon>
        <taxon>Xylariomycetidae</taxon>
        <taxon>Amphisphaeriales</taxon>
        <taxon>Apiosporaceae</taxon>
        <taxon>Apiospora</taxon>
    </lineage>
</organism>
<accession>A0ABR1WEH9</accession>
<dbReference type="Proteomes" id="UP001433268">
    <property type="component" value="Unassembled WGS sequence"/>
</dbReference>
<dbReference type="GeneID" id="92046063"/>
<comment type="caution">
    <text evidence="2">The sequence shown here is derived from an EMBL/GenBank/DDBJ whole genome shotgun (WGS) entry which is preliminary data.</text>
</comment>